<proteinExistence type="predicted"/>
<dbReference type="InterPro" id="IPR011335">
    <property type="entry name" value="Restrct_endonuc-II-like"/>
</dbReference>
<feature type="domain" description="Putative restriction endonuclease" evidence="1">
    <location>
        <begin position="20"/>
        <end position="170"/>
    </location>
</feature>
<dbReference type="EMBL" id="JBHTCG010000012">
    <property type="protein sequence ID" value="MFC7384351.1"/>
    <property type="molecule type" value="Genomic_DNA"/>
</dbReference>
<evidence type="ECO:0000313" key="3">
    <source>
        <dbReference type="Proteomes" id="UP001596496"/>
    </source>
</evidence>
<dbReference type="Proteomes" id="UP001596496">
    <property type="component" value="Unassembled WGS sequence"/>
</dbReference>
<dbReference type="Gene3D" id="3.90.1570.10">
    <property type="entry name" value="tt1808, chain A"/>
    <property type="match status" value="1"/>
</dbReference>
<protein>
    <submittedName>
        <fullName evidence="2">Uma2 family endonuclease</fullName>
    </submittedName>
</protein>
<keyword evidence="3" id="KW-1185">Reference proteome</keyword>
<name>A0ABW2P7A4_9ACTN</name>
<reference evidence="3" key="1">
    <citation type="journal article" date="2019" name="Int. J. Syst. Evol. Microbiol.">
        <title>The Global Catalogue of Microorganisms (GCM) 10K type strain sequencing project: providing services to taxonomists for standard genome sequencing and annotation.</title>
        <authorList>
            <consortium name="The Broad Institute Genomics Platform"/>
            <consortium name="The Broad Institute Genome Sequencing Center for Infectious Disease"/>
            <person name="Wu L."/>
            <person name="Ma J."/>
        </authorList>
    </citation>
    <scope>NUCLEOTIDE SEQUENCE [LARGE SCALE GENOMIC DNA]</scope>
    <source>
        <strain evidence="3">CECT 7649</strain>
    </source>
</reference>
<dbReference type="PANTHER" id="PTHR35400:SF3">
    <property type="entry name" value="SLL1072 PROTEIN"/>
    <property type="match status" value="1"/>
</dbReference>
<dbReference type="RefSeq" id="WP_380828101.1">
    <property type="nucleotide sequence ID" value="NZ_JBHTCG010000012.1"/>
</dbReference>
<accession>A0ABW2P7A4</accession>
<organism evidence="2 3">
    <name type="scientific">Sphaerisporangium rhizosphaerae</name>
    <dbReference type="NCBI Taxonomy" id="2269375"/>
    <lineage>
        <taxon>Bacteria</taxon>
        <taxon>Bacillati</taxon>
        <taxon>Actinomycetota</taxon>
        <taxon>Actinomycetes</taxon>
        <taxon>Streptosporangiales</taxon>
        <taxon>Streptosporangiaceae</taxon>
        <taxon>Sphaerisporangium</taxon>
    </lineage>
</organism>
<dbReference type="PANTHER" id="PTHR35400">
    <property type="entry name" value="SLR1083 PROTEIN"/>
    <property type="match status" value="1"/>
</dbReference>
<dbReference type="CDD" id="cd06260">
    <property type="entry name" value="DUF820-like"/>
    <property type="match status" value="1"/>
</dbReference>
<gene>
    <name evidence="2" type="ORF">ACFQSB_19225</name>
</gene>
<dbReference type="InterPro" id="IPR008538">
    <property type="entry name" value="Uma2"/>
</dbReference>
<evidence type="ECO:0000259" key="1">
    <source>
        <dbReference type="Pfam" id="PF05685"/>
    </source>
</evidence>
<dbReference type="SUPFAM" id="SSF52980">
    <property type="entry name" value="Restriction endonuclease-like"/>
    <property type="match status" value="1"/>
</dbReference>
<dbReference type="GO" id="GO:0004519">
    <property type="term" value="F:endonuclease activity"/>
    <property type="evidence" value="ECO:0007669"/>
    <property type="project" value="UniProtKB-KW"/>
</dbReference>
<dbReference type="Pfam" id="PF05685">
    <property type="entry name" value="Uma2"/>
    <property type="match status" value="1"/>
</dbReference>
<keyword evidence="2" id="KW-0540">Nuclease</keyword>
<keyword evidence="2" id="KW-0255">Endonuclease</keyword>
<sequence>MTSRVPGDWYRWIPDQITAEDYKALPEDFCRTIEVIDGHIVKCESPSRMHNRVGRRLAATLEQARKPEPCLMVETDVDVRISDLPLNLRRPDVTVFRCLPHDRRLYATDALLVVEIVSPESSYRTDTVDKKAAYAAAGIPVYLLVFLDQAGEEVELIEEHRLSEGRYELRCGHTRRLSFDDPVSVEVSFEALTSL</sequence>
<comment type="caution">
    <text evidence="2">The sequence shown here is derived from an EMBL/GenBank/DDBJ whole genome shotgun (WGS) entry which is preliminary data.</text>
</comment>
<evidence type="ECO:0000313" key="2">
    <source>
        <dbReference type="EMBL" id="MFC7384351.1"/>
    </source>
</evidence>
<dbReference type="InterPro" id="IPR012296">
    <property type="entry name" value="Nuclease_put_TT1808"/>
</dbReference>
<keyword evidence="2" id="KW-0378">Hydrolase</keyword>